<proteinExistence type="predicted"/>
<reference evidence="2" key="1">
    <citation type="thesis" date="2020" institute="ProQuest LLC" country="789 East Eisenhower Parkway, Ann Arbor, MI, USA">
        <title>Comparative Genomics and Chromosome Evolution.</title>
        <authorList>
            <person name="Mudd A.B."/>
        </authorList>
    </citation>
    <scope>NUCLEOTIDE SEQUENCE</scope>
    <source>
        <strain evidence="2">HN-11 Male</strain>
        <tissue evidence="2">Kidney and liver</tissue>
    </source>
</reference>
<gene>
    <name evidence="2" type="ORF">GDO78_019776</name>
</gene>
<dbReference type="AlphaFoldDB" id="A0A8J6EIT5"/>
<organism evidence="2 3">
    <name type="scientific">Eleutherodactylus coqui</name>
    <name type="common">Puerto Rican coqui</name>
    <dbReference type="NCBI Taxonomy" id="57060"/>
    <lineage>
        <taxon>Eukaryota</taxon>
        <taxon>Metazoa</taxon>
        <taxon>Chordata</taxon>
        <taxon>Craniata</taxon>
        <taxon>Vertebrata</taxon>
        <taxon>Euteleostomi</taxon>
        <taxon>Amphibia</taxon>
        <taxon>Batrachia</taxon>
        <taxon>Anura</taxon>
        <taxon>Neobatrachia</taxon>
        <taxon>Hyloidea</taxon>
        <taxon>Eleutherodactylidae</taxon>
        <taxon>Eleutherodactylinae</taxon>
        <taxon>Eleutherodactylus</taxon>
        <taxon>Eleutherodactylus</taxon>
    </lineage>
</organism>
<dbReference type="OrthoDB" id="9826993at2759"/>
<dbReference type="GO" id="GO:0007586">
    <property type="term" value="P:digestion"/>
    <property type="evidence" value="ECO:0007669"/>
    <property type="project" value="InterPro"/>
</dbReference>
<evidence type="ECO:0000313" key="2">
    <source>
        <dbReference type="EMBL" id="KAG9469740.1"/>
    </source>
</evidence>
<feature type="signal peptide" evidence="1">
    <location>
        <begin position="1"/>
        <end position="24"/>
    </location>
</feature>
<evidence type="ECO:0000256" key="1">
    <source>
        <dbReference type="SAM" id="SignalP"/>
    </source>
</evidence>
<dbReference type="Gene3D" id="2.10.80.10">
    <property type="entry name" value="Lipase, subunit A"/>
    <property type="match status" value="2"/>
</dbReference>
<dbReference type="GO" id="GO:0008047">
    <property type="term" value="F:enzyme activator activity"/>
    <property type="evidence" value="ECO:0007669"/>
    <property type="project" value="InterPro"/>
</dbReference>
<comment type="caution">
    <text evidence="2">The sequence shown here is derived from an EMBL/GenBank/DDBJ whole genome shotgun (WGS) entry which is preliminary data.</text>
</comment>
<dbReference type="EMBL" id="WNTK01000439">
    <property type="protein sequence ID" value="KAG9469740.1"/>
    <property type="molecule type" value="Genomic_DNA"/>
</dbReference>
<feature type="chain" id="PRO_5035162883" evidence="1">
    <location>
        <begin position="25"/>
        <end position="254"/>
    </location>
</feature>
<dbReference type="GO" id="GO:0005576">
    <property type="term" value="C:extracellular region"/>
    <property type="evidence" value="ECO:0007669"/>
    <property type="project" value="InterPro"/>
</dbReference>
<keyword evidence="3" id="KW-1185">Reference proteome</keyword>
<evidence type="ECO:0000313" key="3">
    <source>
        <dbReference type="Proteomes" id="UP000770717"/>
    </source>
</evidence>
<dbReference type="PANTHER" id="PTHR10041">
    <property type="entry name" value="COLIPASE"/>
    <property type="match status" value="1"/>
</dbReference>
<keyword evidence="1" id="KW-0732">Signal</keyword>
<dbReference type="InterPro" id="IPR001981">
    <property type="entry name" value="Colipase"/>
</dbReference>
<name>A0A8J6EIT5_ELECQ</name>
<dbReference type="SMART" id="SM00023">
    <property type="entry name" value="COLIPASE"/>
    <property type="match status" value="2"/>
</dbReference>
<accession>A0A8J6EIT5</accession>
<dbReference type="PROSITE" id="PS51342">
    <property type="entry name" value="COLIPASE_2"/>
    <property type="match status" value="2"/>
</dbReference>
<dbReference type="PANTHER" id="PTHR10041:SF9">
    <property type="entry name" value="COLIPASE"/>
    <property type="match status" value="1"/>
</dbReference>
<dbReference type="SUPFAM" id="SSF57190">
    <property type="entry name" value="Colipase-like"/>
    <property type="match status" value="1"/>
</dbReference>
<sequence>MAQHRIMTILLFVCLSLCFEVAQSELKKDGDPCIYSADCESRCCHRDSPKGSGKCVQKSSPGVRCYGPNYGDPCFRSHQCNSGCCYPGSSVYKAFCVPKYDKTRRCLGPNFEDFCYSSDQCHSGCCYNLDTLGKVPICVRKSEYTCLGADDGNYCVLSTLCKSGCCRSTSVSRTYQSGKCGPKAAENEECNLEPDVGLYDYCPCESGLVCEKGIPRDLAVLLKDLEKASQVNMMKLLLNVTNRRICKKPNTANN</sequence>
<protein>
    <submittedName>
        <fullName evidence="2">Uncharacterized protein</fullName>
    </submittedName>
</protein>
<dbReference type="GO" id="GO:0016042">
    <property type="term" value="P:lipid catabolic process"/>
    <property type="evidence" value="ECO:0007669"/>
    <property type="project" value="InterPro"/>
</dbReference>
<dbReference type="Proteomes" id="UP000770717">
    <property type="component" value="Unassembled WGS sequence"/>
</dbReference>